<dbReference type="InParanoid" id="A0A061E2V0"/>
<gene>
    <name evidence="1" type="ORF">TCM_007870</name>
</gene>
<accession>A0A061E2V0</accession>
<evidence type="ECO:0000313" key="1">
    <source>
        <dbReference type="EMBL" id="EOX99265.1"/>
    </source>
</evidence>
<organism evidence="1 2">
    <name type="scientific">Theobroma cacao</name>
    <name type="common">Cacao</name>
    <name type="synonym">Cocoa</name>
    <dbReference type="NCBI Taxonomy" id="3641"/>
    <lineage>
        <taxon>Eukaryota</taxon>
        <taxon>Viridiplantae</taxon>
        <taxon>Streptophyta</taxon>
        <taxon>Embryophyta</taxon>
        <taxon>Tracheophyta</taxon>
        <taxon>Spermatophyta</taxon>
        <taxon>Magnoliopsida</taxon>
        <taxon>eudicotyledons</taxon>
        <taxon>Gunneridae</taxon>
        <taxon>Pentapetalae</taxon>
        <taxon>rosids</taxon>
        <taxon>malvids</taxon>
        <taxon>Malvales</taxon>
        <taxon>Malvaceae</taxon>
        <taxon>Byttnerioideae</taxon>
        <taxon>Theobroma</taxon>
    </lineage>
</organism>
<dbReference type="AlphaFoldDB" id="A0A061E2V0"/>
<keyword evidence="2" id="KW-1185">Reference proteome</keyword>
<evidence type="ECO:0000313" key="2">
    <source>
        <dbReference type="Proteomes" id="UP000026915"/>
    </source>
</evidence>
<dbReference type="HOGENOM" id="CLU_2643009_0_0_1"/>
<name>A0A061E2V0_THECC</name>
<sequence length="77" mass="9118">MMCPNFFLIQEDFTFTKVMSCAPRERKMRRVGGVQVDQLQGRASSAGYLSLFVLLFPDYIREWDHFCLKNFRVQSME</sequence>
<reference evidence="1 2" key="1">
    <citation type="journal article" date="2013" name="Genome Biol.">
        <title>The genome sequence of the most widely cultivated cacao type and its use to identify candidate genes regulating pod color.</title>
        <authorList>
            <person name="Motamayor J.C."/>
            <person name="Mockaitis K."/>
            <person name="Schmutz J."/>
            <person name="Haiminen N."/>
            <person name="Iii D.L."/>
            <person name="Cornejo O."/>
            <person name="Findley S.D."/>
            <person name="Zheng P."/>
            <person name="Utro F."/>
            <person name="Royaert S."/>
            <person name="Saski C."/>
            <person name="Jenkins J."/>
            <person name="Podicheti R."/>
            <person name="Zhao M."/>
            <person name="Scheffler B.E."/>
            <person name="Stack J.C."/>
            <person name="Feltus F.A."/>
            <person name="Mustiga G.M."/>
            <person name="Amores F."/>
            <person name="Phillips W."/>
            <person name="Marelli J.P."/>
            <person name="May G.D."/>
            <person name="Shapiro H."/>
            <person name="Ma J."/>
            <person name="Bustamante C.D."/>
            <person name="Schnell R.J."/>
            <person name="Main D."/>
            <person name="Gilbert D."/>
            <person name="Parida L."/>
            <person name="Kuhn D.N."/>
        </authorList>
    </citation>
    <scope>NUCLEOTIDE SEQUENCE [LARGE SCALE GENOMIC DNA]</scope>
    <source>
        <strain evidence="2">cv. Matina 1-6</strain>
    </source>
</reference>
<dbReference type="Gramene" id="EOX99265">
    <property type="protein sequence ID" value="EOX99265"/>
    <property type="gene ID" value="TCM_007870"/>
</dbReference>
<proteinExistence type="predicted"/>
<dbReference type="EMBL" id="CM001880">
    <property type="protein sequence ID" value="EOX99265.1"/>
    <property type="molecule type" value="Genomic_DNA"/>
</dbReference>
<protein>
    <submittedName>
        <fullName evidence="1">Uncharacterized protein</fullName>
    </submittedName>
</protein>
<dbReference type="Proteomes" id="UP000026915">
    <property type="component" value="Chromosome 2"/>
</dbReference>